<evidence type="ECO:0000313" key="2">
    <source>
        <dbReference type="EMBL" id="KKA17452.1"/>
    </source>
</evidence>
<comment type="caution">
    <text evidence="2">The sequence shown here is derived from an EMBL/GenBank/DDBJ whole genome shotgun (WGS) entry which is preliminary data.</text>
</comment>
<dbReference type="AlphaFoldDB" id="A0A0F4YGS6"/>
<gene>
    <name evidence="2" type="ORF">T310_8661</name>
</gene>
<dbReference type="Proteomes" id="UP000053958">
    <property type="component" value="Unassembled WGS sequence"/>
</dbReference>
<reference evidence="2 3" key="1">
    <citation type="submission" date="2015-04" db="EMBL/GenBank/DDBJ databases">
        <authorList>
            <person name="Heijne W.H."/>
            <person name="Fedorova N.D."/>
            <person name="Nierman W.C."/>
            <person name="Vollebregt A.W."/>
            <person name="Zhao Z."/>
            <person name="Wu L."/>
            <person name="Kumar M."/>
            <person name="Stam H."/>
            <person name="van den Berg M.A."/>
            <person name="Pel H.J."/>
        </authorList>
    </citation>
    <scope>NUCLEOTIDE SEQUENCE [LARGE SCALE GENOMIC DNA]</scope>
    <source>
        <strain evidence="2 3">CBS 393.64</strain>
    </source>
</reference>
<accession>A0A0F4YGS6</accession>
<name>A0A0F4YGS6_RASE3</name>
<proteinExistence type="predicted"/>
<protein>
    <submittedName>
        <fullName evidence="2">Uncharacterized protein</fullName>
    </submittedName>
</protein>
<evidence type="ECO:0000313" key="3">
    <source>
        <dbReference type="Proteomes" id="UP000053958"/>
    </source>
</evidence>
<feature type="non-terminal residue" evidence="2">
    <location>
        <position position="1"/>
    </location>
</feature>
<feature type="compositionally biased region" description="Low complexity" evidence="1">
    <location>
        <begin position="1"/>
        <end position="10"/>
    </location>
</feature>
<feature type="region of interest" description="Disordered" evidence="1">
    <location>
        <begin position="1"/>
        <end position="22"/>
    </location>
</feature>
<sequence length="91" mass="10790">ENTSRPSTSPHSRHPTDGHAPLGAVRSYQKFLRCRRHKHSHEMFRWYLSFSHPFILRFLSLLGRLLRSLLSRILSRILSWLLSRLLSWLLG</sequence>
<dbReference type="EMBL" id="LASV01000651">
    <property type="protein sequence ID" value="KKA17452.1"/>
    <property type="molecule type" value="Genomic_DNA"/>
</dbReference>
<dbReference type="GeneID" id="25320874"/>
<keyword evidence="3" id="KW-1185">Reference proteome</keyword>
<dbReference type="RefSeq" id="XP_013324064.1">
    <property type="nucleotide sequence ID" value="XM_013468610.1"/>
</dbReference>
<organism evidence="2 3">
    <name type="scientific">Rasamsonia emersonii (strain ATCC 16479 / CBS 393.64 / IMI 116815)</name>
    <dbReference type="NCBI Taxonomy" id="1408163"/>
    <lineage>
        <taxon>Eukaryota</taxon>
        <taxon>Fungi</taxon>
        <taxon>Dikarya</taxon>
        <taxon>Ascomycota</taxon>
        <taxon>Pezizomycotina</taxon>
        <taxon>Eurotiomycetes</taxon>
        <taxon>Eurotiomycetidae</taxon>
        <taxon>Eurotiales</taxon>
        <taxon>Trichocomaceae</taxon>
        <taxon>Rasamsonia</taxon>
    </lineage>
</organism>
<evidence type="ECO:0000256" key="1">
    <source>
        <dbReference type="SAM" id="MobiDB-lite"/>
    </source>
</evidence>